<reference evidence="4 5" key="1">
    <citation type="journal article" date="2012" name="J. Bacteriol.">
        <title>Genome Sequence of Nitratireductor pacificus Type Strain pht-3B.</title>
        <authorList>
            <person name="Lai Q."/>
            <person name="Li G."/>
            <person name="Shao Z."/>
        </authorList>
    </citation>
    <scope>NUCLEOTIDE SEQUENCE [LARGE SCALE GENOMIC DNA]</scope>
    <source>
        <strain evidence="5">pht-3B</strain>
    </source>
</reference>
<dbReference type="Proteomes" id="UP000006786">
    <property type="component" value="Unassembled WGS sequence"/>
</dbReference>
<dbReference type="PANTHER" id="PTHR48075:SF5">
    <property type="entry name" value="3-HYDROXYBUTYRYL-COA DEHYDROGENASE"/>
    <property type="match status" value="1"/>
</dbReference>
<dbReference type="EMBL" id="AMRM01000008">
    <property type="protein sequence ID" value="EKF19173.1"/>
    <property type="molecule type" value="Genomic_DNA"/>
</dbReference>
<evidence type="ECO:0000259" key="3">
    <source>
        <dbReference type="Pfam" id="PF02737"/>
    </source>
</evidence>
<name>K2N4R9_9HYPH</name>
<dbReference type="InterPro" id="IPR036291">
    <property type="entry name" value="NAD(P)-bd_dom_sf"/>
</dbReference>
<proteinExistence type="predicted"/>
<evidence type="ECO:0000259" key="2">
    <source>
        <dbReference type="Pfam" id="PF00725"/>
    </source>
</evidence>
<evidence type="ECO:0000256" key="1">
    <source>
        <dbReference type="ARBA" id="ARBA00023002"/>
    </source>
</evidence>
<dbReference type="InterPro" id="IPR008927">
    <property type="entry name" value="6-PGluconate_DH-like_C_sf"/>
</dbReference>
<gene>
    <name evidence="4" type="ORF">NA2_08586</name>
</gene>
<dbReference type="OrthoDB" id="9803287at2"/>
<dbReference type="GO" id="GO:0070403">
    <property type="term" value="F:NAD+ binding"/>
    <property type="evidence" value="ECO:0007669"/>
    <property type="project" value="InterPro"/>
</dbReference>
<dbReference type="Gene3D" id="1.10.1040.10">
    <property type="entry name" value="N-(1-d-carboxylethyl)-l-norvaline Dehydrogenase, domain 2"/>
    <property type="match status" value="1"/>
</dbReference>
<dbReference type="RefSeq" id="WP_008596233.1">
    <property type="nucleotide sequence ID" value="NZ_AMRM01000008.1"/>
</dbReference>
<keyword evidence="5" id="KW-1185">Reference proteome</keyword>
<dbReference type="PANTHER" id="PTHR48075">
    <property type="entry name" value="3-HYDROXYACYL-COA DEHYDROGENASE FAMILY PROTEIN"/>
    <property type="match status" value="1"/>
</dbReference>
<dbReference type="SUPFAM" id="SSF48179">
    <property type="entry name" value="6-phosphogluconate dehydrogenase C-terminal domain-like"/>
    <property type="match status" value="1"/>
</dbReference>
<dbReference type="STRING" id="391937.NA2_08586"/>
<dbReference type="InterPro" id="IPR006108">
    <property type="entry name" value="3HC_DH_C"/>
</dbReference>
<protein>
    <submittedName>
        <fullName evidence="4">Putative hydroxlacyl-CoA dehydrogenase</fullName>
    </submittedName>
</protein>
<comment type="caution">
    <text evidence="4">The sequence shown here is derived from an EMBL/GenBank/DDBJ whole genome shotgun (WGS) entry which is preliminary data.</text>
</comment>
<accession>K2N4R9</accession>
<dbReference type="Gene3D" id="3.40.50.720">
    <property type="entry name" value="NAD(P)-binding Rossmann-like Domain"/>
    <property type="match status" value="1"/>
</dbReference>
<sequence length="316" mass="33248">MAEAKAPVLIVGGGTIGCGWAAAFAAAGHPTQVFDPAPETAARVELVWRKALPVLERLGNVGADVAPPSHIARLDEAAETVAFVQEALPERLELKRQVLAALERHVPADAVIASSTSGLSPSDIQDALAHPERLVVGHPCNPPYLMPVVEICAGAKTDAPAMDRADAFYSAIGKTVLRLRREMPGHLVNRLQAALWREAVHLAAEGVASVDDIEKAVTKGLAARWCVTGPTAIFHLAGGEAGLAKFFDDLGPEVEKWWASLGTPRLDAETRAALIEGVAQSPGLADAEALAGLRDARVPEILNLLSGTEDRNGSLH</sequence>
<dbReference type="InterPro" id="IPR013328">
    <property type="entry name" value="6PGD_dom2"/>
</dbReference>
<feature type="domain" description="3-hydroxyacyl-CoA dehydrogenase NAD binding" evidence="3">
    <location>
        <begin position="8"/>
        <end position="179"/>
    </location>
</feature>
<evidence type="ECO:0000313" key="5">
    <source>
        <dbReference type="Proteomes" id="UP000006786"/>
    </source>
</evidence>
<dbReference type="SUPFAM" id="SSF51735">
    <property type="entry name" value="NAD(P)-binding Rossmann-fold domains"/>
    <property type="match status" value="1"/>
</dbReference>
<dbReference type="PATRIC" id="fig|391937.3.peg.1763"/>
<dbReference type="Pfam" id="PF00725">
    <property type="entry name" value="3HCDH"/>
    <property type="match status" value="1"/>
</dbReference>
<feature type="domain" description="3-hydroxyacyl-CoA dehydrogenase C-terminal" evidence="2">
    <location>
        <begin position="185"/>
        <end position="252"/>
    </location>
</feature>
<dbReference type="GO" id="GO:0016616">
    <property type="term" value="F:oxidoreductase activity, acting on the CH-OH group of donors, NAD or NADP as acceptor"/>
    <property type="evidence" value="ECO:0007669"/>
    <property type="project" value="InterPro"/>
</dbReference>
<dbReference type="Pfam" id="PF02737">
    <property type="entry name" value="3HCDH_N"/>
    <property type="match status" value="1"/>
</dbReference>
<evidence type="ECO:0000313" key="4">
    <source>
        <dbReference type="EMBL" id="EKF19173.1"/>
    </source>
</evidence>
<dbReference type="AlphaFoldDB" id="K2N4R9"/>
<organism evidence="4 5">
    <name type="scientific">Nitratireductor pacificus pht-3B</name>
    <dbReference type="NCBI Taxonomy" id="391937"/>
    <lineage>
        <taxon>Bacteria</taxon>
        <taxon>Pseudomonadati</taxon>
        <taxon>Pseudomonadota</taxon>
        <taxon>Alphaproteobacteria</taxon>
        <taxon>Hyphomicrobiales</taxon>
        <taxon>Phyllobacteriaceae</taxon>
        <taxon>Nitratireductor</taxon>
    </lineage>
</organism>
<dbReference type="PROSITE" id="PS51257">
    <property type="entry name" value="PROKAR_LIPOPROTEIN"/>
    <property type="match status" value="1"/>
</dbReference>
<dbReference type="eggNOG" id="COG1250">
    <property type="taxonomic scope" value="Bacteria"/>
</dbReference>
<keyword evidence="1" id="KW-0560">Oxidoreductase</keyword>
<dbReference type="GO" id="GO:0006631">
    <property type="term" value="P:fatty acid metabolic process"/>
    <property type="evidence" value="ECO:0007669"/>
    <property type="project" value="InterPro"/>
</dbReference>
<dbReference type="InterPro" id="IPR006176">
    <property type="entry name" value="3-OHacyl-CoA_DH_NAD-bd"/>
</dbReference>